<dbReference type="Pfam" id="PF03734">
    <property type="entry name" value="YkuD"/>
    <property type="match status" value="1"/>
</dbReference>
<dbReference type="InterPro" id="IPR002477">
    <property type="entry name" value="Peptidoglycan-bd-like"/>
</dbReference>
<dbReference type="CDD" id="cd16913">
    <property type="entry name" value="YkuD_like"/>
    <property type="match status" value="1"/>
</dbReference>
<keyword evidence="9" id="KW-0732">Signal</keyword>
<evidence type="ECO:0000256" key="3">
    <source>
        <dbReference type="ARBA" id="ARBA00022679"/>
    </source>
</evidence>
<comment type="pathway">
    <text evidence="1 7">Cell wall biogenesis; peptidoglycan biosynthesis.</text>
</comment>
<dbReference type="GO" id="GO:0004180">
    <property type="term" value="F:carboxypeptidase activity"/>
    <property type="evidence" value="ECO:0007669"/>
    <property type="project" value="UniProtKB-ARBA"/>
</dbReference>
<dbReference type="GO" id="GO:0016740">
    <property type="term" value="F:transferase activity"/>
    <property type="evidence" value="ECO:0007669"/>
    <property type="project" value="UniProtKB-KW"/>
</dbReference>
<dbReference type="InterPro" id="IPR005490">
    <property type="entry name" value="LD_TPept_cat_dom"/>
</dbReference>
<evidence type="ECO:0000259" key="10">
    <source>
        <dbReference type="PROSITE" id="PS52029"/>
    </source>
</evidence>
<dbReference type="UniPathway" id="UPA00219"/>
<dbReference type="SUPFAM" id="SSF47090">
    <property type="entry name" value="PGBD-like"/>
    <property type="match status" value="1"/>
</dbReference>
<dbReference type="InterPro" id="IPR045380">
    <property type="entry name" value="LD_TPept_scaffold_dom"/>
</dbReference>
<dbReference type="RefSeq" id="WP_184999742.1">
    <property type="nucleotide sequence ID" value="NZ_AYKG01000010.1"/>
</dbReference>
<feature type="active site" description="Proton donor/acceptor" evidence="7">
    <location>
        <position position="478"/>
    </location>
</feature>
<feature type="chain" id="PRO_5019375055" description="L,D-TPase catalytic domain-containing protein" evidence="9">
    <location>
        <begin position="39"/>
        <end position="581"/>
    </location>
</feature>
<organism evidence="11 12">
    <name type="scientific">Salinisphaera japonica YTM-1</name>
    <dbReference type="NCBI Taxonomy" id="1209778"/>
    <lineage>
        <taxon>Bacteria</taxon>
        <taxon>Pseudomonadati</taxon>
        <taxon>Pseudomonadota</taxon>
        <taxon>Gammaproteobacteria</taxon>
        <taxon>Salinisphaerales</taxon>
        <taxon>Salinisphaeraceae</taxon>
        <taxon>Salinisphaera</taxon>
    </lineage>
</organism>
<keyword evidence="6 7" id="KW-0961">Cell wall biogenesis/degradation</keyword>
<evidence type="ECO:0000256" key="2">
    <source>
        <dbReference type="ARBA" id="ARBA00005992"/>
    </source>
</evidence>
<dbReference type="InParanoid" id="A0A423PYP6"/>
<comment type="similarity">
    <text evidence="2">Belongs to the YkuD family.</text>
</comment>
<accession>A0A423PYP6</accession>
<evidence type="ECO:0000313" key="11">
    <source>
        <dbReference type="EMBL" id="ROO30726.1"/>
    </source>
</evidence>
<keyword evidence="5 7" id="KW-0573">Peptidoglycan synthesis</keyword>
<evidence type="ECO:0000256" key="4">
    <source>
        <dbReference type="ARBA" id="ARBA00022960"/>
    </source>
</evidence>
<evidence type="ECO:0000256" key="8">
    <source>
        <dbReference type="SAM" id="MobiDB-lite"/>
    </source>
</evidence>
<feature type="compositionally biased region" description="Polar residues" evidence="8">
    <location>
        <begin position="41"/>
        <end position="61"/>
    </location>
</feature>
<dbReference type="GO" id="GO:0008360">
    <property type="term" value="P:regulation of cell shape"/>
    <property type="evidence" value="ECO:0007669"/>
    <property type="project" value="UniProtKB-UniRule"/>
</dbReference>
<dbReference type="InterPro" id="IPR038063">
    <property type="entry name" value="Transpep_catalytic_dom"/>
</dbReference>
<dbReference type="InterPro" id="IPR036366">
    <property type="entry name" value="PGBDSf"/>
</dbReference>
<keyword evidence="12" id="KW-1185">Reference proteome</keyword>
<dbReference type="Proteomes" id="UP000285310">
    <property type="component" value="Unassembled WGS sequence"/>
</dbReference>
<feature type="active site" description="Nucleophile" evidence="7">
    <location>
        <position position="497"/>
    </location>
</feature>
<evidence type="ECO:0000256" key="5">
    <source>
        <dbReference type="ARBA" id="ARBA00022984"/>
    </source>
</evidence>
<dbReference type="FunCoup" id="A0A423PYP6">
    <property type="interactions" value="61"/>
</dbReference>
<gene>
    <name evidence="11" type="ORF">SAJA_04300</name>
</gene>
<dbReference type="InterPro" id="IPR036365">
    <property type="entry name" value="PGBD-like_sf"/>
</dbReference>
<comment type="caution">
    <text evidence="11">The sequence shown here is derived from an EMBL/GenBank/DDBJ whole genome shotgun (WGS) entry which is preliminary data.</text>
</comment>
<dbReference type="Pfam" id="PF20142">
    <property type="entry name" value="Scaffold"/>
    <property type="match status" value="1"/>
</dbReference>
<reference evidence="11 12" key="1">
    <citation type="submission" date="2013-10" db="EMBL/GenBank/DDBJ databases">
        <title>Salinisphaera japonica YTM-1 Genome Sequencing.</title>
        <authorList>
            <person name="Lai Q."/>
            <person name="Li C."/>
            <person name="Shao Z."/>
        </authorList>
    </citation>
    <scope>NUCLEOTIDE SEQUENCE [LARGE SCALE GENOMIC DNA]</scope>
    <source>
        <strain evidence="11 12">YTM-1</strain>
    </source>
</reference>
<dbReference type="GO" id="GO:0009252">
    <property type="term" value="P:peptidoglycan biosynthetic process"/>
    <property type="evidence" value="ECO:0007669"/>
    <property type="project" value="UniProtKB-UniPathway"/>
</dbReference>
<dbReference type="SUPFAM" id="SSF141523">
    <property type="entry name" value="L,D-transpeptidase catalytic domain-like"/>
    <property type="match status" value="1"/>
</dbReference>
<evidence type="ECO:0000256" key="7">
    <source>
        <dbReference type="PROSITE-ProRule" id="PRU01373"/>
    </source>
</evidence>
<dbReference type="EMBL" id="AYKG01000010">
    <property type="protein sequence ID" value="ROO30726.1"/>
    <property type="molecule type" value="Genomic_DNA"/>
</dbReference>
<keyword evidence="4 7" id="KW-0133">Cell shape</keyword>
<keyword evidence="3" id="KW-0808">Transferase</keyword>
<proteinExistence type="inferred from homology"/>
<dbReference type="Gene3D" id="1.10.101.10">
    <property type="entry name" value="PGBD-like superfamily/PGBD"/>
    <property type="match status" value="1"/>
</dbReference>
<sequence>MSLFPSARRGVFAPRLAAGLVTSLTGLALLAGAPAVLAQDGNQTASETPGNNADNQPGQPLNTPPEAKGKMAKAVARRLDGLTTDNEQIKAIKAFYQGNAYALAWFDKDGAPTDNARDFWQAIDRVSDQGLNPATYRDDRLGQVFTDNRRPGSPDQLADLDVDLSERFIALAHDLHSGVIDDPAIHVQWQEPKQPLDFKSALMAASQGNAAGKLADLAPQQPAYQALVKALARYQDIADQGGWPQIPEGEVLREDMKDPRIATLWQRLQVTGDAPDNTPAPKTYDSTIMSAMKHFQTRNGLKVDGLLGPSTRDALNVTADERVDDIKLNMERWRWMPASFGKRYIAVNVPAFELDAHDADGNDLSMKVIVGGSYNDKETPIFGDSMQYLVFRPFWNVPPSIAADEIVPEQRKNPNYMASKHYQIVRSFGPNAEPLAVTPANVNAVAQGDLLVRQAGGPNNALGLVKFIFPNDMAIYLHSTAATQLFDKTERDLSHGCVRVENPVALATFALNGDPEWSRADIDRAMHSGGRKRVDLPASIPVYMLYWTAFVEDDTINFRADLYDQDDKLDNALKAKSAVSL</sequence>
<dbReference type="InterPro" id="IPR052905">
    <property type="entry name" value="LD-transpeptidase_YkuD-like"/>
</dbReference>
<protein>
    <recommendedName>
        <fullName evidence="10">L,D-TPase catalytic domain-containing protein</fullName>
    </recommendedName>
</protein>
<dbReference type="PROSITE" id="PS52029">
    <property type="entry name" value="LD_TPASE"/>
    <property type="match status" value="1"/>
</dbReference>
<dbReference type="GO" id="GO:0071555">
    <property type="term" value="P:cell wall organization"/>
    <property type="evidence" value="ECO:0007669"/>
    <property type="project" value="UniProtKB-UniRule"/>
</dbReference>
<dbReference type="AlphaFoldDB" id="A0A423PYP6"/>
<evidence type="ECO:0000313" key="12">
    <source>
        <dbReference type="Proteomes" id="UP000285310"/>
    </source>
</evidence>
<feature type="signal peptide" evidence="9">
    <location>
        <begin position="1"/>
        <end position="38"/>
    </location>
</feature>
<evidence type="ECO:0000256" key="9">
    <source>
        <dbReference type="SAM" id="SignalP"/>
    </source>
</evidence>
<dbReference type="PANTHER" id="PTHR41533:SF2">
    <property type="entry name" value="BLR7131 PROTEIN"/>
    <property type="match status" value="1"/>
</dbReference>
<evidence type="ECO:0000256" key="6">
    <source>
        <dbReference type="ARBA" id="ARBA00023316"/>
    </source>
</evidence>
<dbReference type="PANTHER" id="PTHR41533">
    <property type="entry name" value="L,D-TRANSPEPTIDASE HI_1667-RELATED"/>
    <property type="match status" value="1"/>
</dbReference>
<name>A0A423PYP6_9GAMM</name>
<feature type="domain" description="L,D-TPase catalytic" evidence="10">
    <location>
        <begin position="343"/>
        <end position="523"/>
    </location>
</feature>
<evidence type="ECO:0000256" key="1">
    <source>
        <dbReference type="ARBA" id="ARBA00004752"/>
    </source>
</evidence>
<feature type="region of interest" description="Disordered" evidence="8">
    <location>
        <begin position="41"/>
        <end position="69"/>
    </location>
</feature>
<dbReference type="Pfam" id="PF01471">
    <property type="entry name" value="PG_binding_1"/>
    <property type="match status" value="1"/>
</dbReference>